<dbReference type="SUPFAM" id="SSF54001">
    <property type="entry name" value="Cysteine proteinases"/>
    <property type="match status" value="1"/>
</dbReference>
<evidence type="ECO:0000313" key="11">
    <source>
        <dbReference type="EMBL" id="CAK5266880.1"/>
    </source>
</evidence>
<evidence type="ECO:0000256" key="8">
    <source>
        <dbReference type="SAM" id="MobiDB-lite"/>
    </source>
</evidence>
<feature type="compositionally biased region" description="Low complexity" evidence="8">
    <location>
        <begin position="667"/>
        <end position="678"/>
    </location>
</feature>
<feature type="region of interest" description="Disordered" evidence="8">
    <location>
        <begin position="651"/>
        <end position="687"/>
    </location>
</feature>
<dbReference type="EMBL" id="CAVNYO010000110">
    <property type="protein sequence ID" value="CAK5266880.1"/>
    <property type="molecule type" value="Genomic_DNA"/>
</dbReference>
<keyword evidence="6" id="KW-0378">Hydrolase</keyword>
<protein>
    <recommendedName>
        <fullName evidence="3">ubiquitinyl hydrolase 1</fullName>
        <ecNumber evidence="3">3.4.19.12</ecNumber>
    </recommendedName>
</protein>
<dbReference type="InterPro" id="IPR001394">
    <property type="entry name" value="Peptidase_C19_UCH"/>
</dbReference>
<evidence type="ECO:0000256" key="9">
    <source>
        <dbReference type="SAM" id="Phobius"/>
    </source>
</evidence>
<name>A0AAD2H1D2_9AGAR</name>
<dbReference type="PANTHER" id="PTHR24006">
    <property type="entry name" value="UBIQUITIN CARBOXYL-TERMINAL HYDROLASE"/>
    <property type="match status" value="1"/>
</dbReference>
<keyword evidence="9" id="KW-0812">Transmembrane</keyword>
<evidence type="ECO:0000256" key="6">
    <source>
        <dbReference type="ARBA" id="ARBA00022801"/>
    </source>
</evidence>
<dbReference type="InterPro" id="IPR028889">
    <property type="entry name" value="USP"/>
</dbReference>
<gene>
    <name evidence="11" type="ORF">MYCIT1_LOCUS8880</name>
</gene>
<dbReference type="AlphaFoldDB" id="A0AAD2H1D2"/>
<proteinExistence type="inferred from homology"/>
<feature type="compositionally biased region" description="Basic and acidic residues" evidence="8">
    <location>
        <begin position="655"/>
        <end position="665"/>
    </location>
</feature>
<evidence type="ECO:0000256" key="7">
    <source>
        <dbReference type="ARBA" id="ARBA00022807"/>
    </source>
</evidence>
<dbReference type="GO" id="GO:0005829">
    <property type="term" value="C:cytosol"/>
    <property type="evidence" value="ECO:0007669"/>
    <property type="project" value="TreeGrafter"/>
</dbReference>
<dbReference type="GO" id="GO:0004843">
    <property type="term" value="F:cysteine-type deubiquitinase activity"/>
    <property type="evidence" value="ECO:0007669"/>
    <property type="project" value="UniProtKB-EC"/>
</dbReference>
<comment type="catalytic activity">
    <reaction evidence="1">
        <text>Thiol-dependent hydrolysis of ester, thioester, amide, peptide and isopeptide bonds formed by the C-terminal Gly of ubiquitin (a 76-residue protein attached to proteins as an intracellular targeting signal).</text>
        <dbReference type="EC" id="3.4.19.12"/>
    </reaction>
</comment>
<dbReference type="PANTHER" id="PTHR24006:SF888">
    <property type="entry name" value="UBIQUITIN CARBOXYL-TERMINAL HYDROLASE 30"/>
    <property type="match status" value="1"/>
</dbReference>
<comment type="caution">
    <text evidence="11">The sequence shown here is derived from an EMBL/GenBank/DDBJ whole genome shotgun (WGS) entry which is preliminary data.</text>
</comment>
<dbReference type="InterPro" id="IPR050164">
    <property type="entry name" value="Peptidase_C19"/>
</dbReference>
<keyword evidence="4" id="KW-0645">Protease</keyword>
<feature type="compositionally biased region" description="Basic residues" evidence="8">
    <location>
        <begin position="772"/>
        <end position="783"/>
    </location>
</feature>
<comment type="similarity">
    <text evidence="2">Belongs to the peptidase C19 family.</text>
</comment>
<evidence type="ECO:0000256" key="3">
    <source>
        <dbReference type="ARBA" id="ARBA00012759"/>
    </source>
</evidence>
<evidence type="ECO:0000256" key="5">
    <source>
        <dbReference type="ARBA" id="ARBA00022786"/>
    </source>
</evidence>
<keyword evidence="7" id="KW-0788">Thiol protease</keyword>
<evidence type="ECO:0000256" key="4">
    <source>
        <dbReference type="ARBA" id="ARBA00022670"/>
    </source>
</evidence>
<feature type="transmembrane region" description="Helical" evidence="9">
    <location>
        <begin position="20"/>
        <end position="40"/>
    </location>
</feature>
<feature type="domain" description="USP" evidence="10">
    <location>
        <begin position="117"/>
        <end position="626"/>
    </location>
</feature>
<keyword evidence="9" id="KW-0472">Membrane</keyword>
<dbReference type="EC" id="3.4.19.12" evidence="3"/>
<dbReference type="PROSITE" id="PS50235">
    <property type="entry name" value="USP_3"/>
    <property type="match status" value="1"/>
</dbReference>
<organism evidence="11 12">
    <name type="scientific">Mycena citricolor</name>
    <dbReference type="NCBI Taxonomy" id="2018698"/>
    <lineage>
        <taxon>Eukaryota</taxon>
        <taxon>Fungi</taxon>
        <taxon>Dikarya</taxon>
        <taxon>Basidiomycota</taxon>
        <taxon>Agaricomycotina</taxon>
        <taxon>Agaricomycetes</taxon>
        <taxon>Agaricomycetidae</taxon>
        <taxon>Agaricales</taxon>
        <taxon>Marasmiineae</taxon>
        <taxon>Mycenaceae</taxon>
        <taxon>Mycena</taxon>
    </lineage>
</organism>
<feature type="region of interest" description="Disordered" evidence="8">
    <location>
        <begin position="77"/>
        <end position="112"/>
    </location>
</feature>
<dbReference type="GO" id="GO:0016579">
    <property type="term" value="P:protein deubiquitination"/>
    <property type="evidence" value="ECO:0007669"/>
    <property type="project" value="InterPro"/>
</dbReference>
<evidence type="ECO:0000259" key="10">
    <source>
        <dbReference type="PROSITE" id="PS50235"/>
    </source>
</evidence>
<evidence type="ECO:0000256" key="1">
    <source>
        <dbReference type="ARBA" id="ARBA00000707"/>
    </source>
</evidence>
<dbReference type="Gene3D" id="3.90.70.10">
    <property type="entry name" value="Cysteine proteinases"/>
    <property type="match status" value="1"/>
</dbReference>
<dbReference type="Pfam" id="PF00443">
    <property type="entry name" value="UCH"/>
    <property type="match status" value="1"/>
</dbReference>
<dbReference type="InterPro" id="IPR038765">
    <property type="entry name" value="Papain-like_cys_pep_sf"/>
</dbReference>
<sequence length="783" mass="84124">MPQSPRYTSQTSAYPPKTTYASTAISQFLPLLVLFLVPLVTLRLVVPAVKRISGLVTVNGMGLFGFGFWSGGSSADVSADEDNQTGSSRRRERVRTRAAQQEQQRAGHEKPDSVSFPGLFNVSGTHCFMNSTLQALASLSALTPHLSALHDRAEEWDVPTPVLDALLDLLHSLNTPSRSALRATALVEALCASPDSSSAFWGISTSSSKTDKSAKAAALLATHQHQDAQEFFQLLSEAIREETALVAADSARDRGFAGLSESEAGMAAAVSPFDGLTATRRACVRCGYVSAIRHFSFDSLQLALEGWNGTTIHHLLTTYTELEVLEDCPCRRCSLRATSYRLTAEVAQLADGFDEEKAVDGAGDGEKERKTKSKKRREKEKAKATRAATPFSELAAVTAPLLSDSARLRRLKATRRQLSLVGRALESRRIEEEDLEGDWDADGLFRPDPGSDALKGVRLERVPGGVCTRQSMIGRLPAVLALHINRSVHTGYRAAKNGAFVAFPEVLDLTAYTTSGVLNVEPTTGMSDRGILGALRQHNPAVYHLAAAVCHYGQHSFGHYICFRRAPVPSQSGSSPSYSPALPTVETTSGSGRGWLRISDARVHRCGIESVLAEGSSVFMLYYERVHDHTVDNIPKGRILRSASLGLGESSLQVKSEELPVKSEAESSSPDQPSSTSPGEPEDAATVGDVEPEQVTALPVDDFQSDCFVPVPSPAAEEFQVASLSPPVVDTSPPPDDNMLLSAGALPTPPLTPRSIADSPLPPTEDAPIVKLKPKKKKKKGKA</sequence>
<dbReference type="GO" id="GO:0005634">
    <property type="term" value="C:nucleus"/>
    <property type="evidence" value="ECO:0007669"/>
    <property type="project" value="TreeGrafter"/>
</dbReference>
<feature type="region of interest" description="Disordered" evidence="8">
    <location>
        <begin position="722"/>
        <end position="783"/>
    </location>
</feature>
<feature type="region of interest" description="Disordered" evidence="8">
    <location>
        <begin position="357"/>
        <end position="387"/>
    </location>
</feature>
<dbReference type="Proteomes" id="UP001295794">
    <property type="component" value="Unassembled WGS sequence"/>
</dbReference>
<feature type="compositionally biased region" description="Basic and acidic residues" evidence="8">
    <location>
        <begin position="357"/>
        <end position="369"/>
    </location>
</feature>
<keyword evidence="9" id="KW-1133">Transmembrane helix</keyword>
<evidence type="ECO:0000313" key="12">
    <source>
        <dbReference type="Proteomes" id="UP001295794"/>
    </source>
</evidence>
<dbReference type="GO" id="GO:0006508">
    <property type="term" value="P:proteolysis"/>
    <property type="evidence" value="ECO:0007669"/>
    <property type="project" value="UniProtKB-KW"/>
</dbReference>
<keyword evidence="12" id="KW-1185">Reference proteome</keyword>
<evidence type="ECO:0000256" key="2">
    <source>
        <dbReference type="ARBA" id="ARBA00009085"/>
    </source>
</evidence>
<feature type="transmembrane region" description="Helical" evidence="9">
    <location>
        <begin position="52"/>
        <end position="69"/>
    </location>
</feature>
<reference evidence="11" key="1">
    <citation type="submission" date="2023-11" db="EMBL/GenBank/DDBJ databases">
        <authorList>
            <person name="De Vega J J."/>
            <person name="De Vega J J."/>
        </authorList>
    </citation>
    <scope>NUCLEOTIDE SEQUENCE</scope>
</reference>
<accession>A0AAD2H1D2</accession>
<keyword evidence="5" id="KW-0833">Ubl conjugation pathway</keyword>